<dbReference type="InterPro" id="IPR011044">
    <property type="entry name" value="Quino_amine_DH_bsu"/>
</dbReference>
<dbReference type="Pfam" id="PF00400">
    <property type="entry name" value="WD40"/>
    <property type="match status" value="2"/>
</dbReference>
<dbReference type="PANTHER" id="PTHR19848:SF8">
    <property type="entry name" value="F-BOX AND WD REPEAT DOMAIN CONTAINING 7"/>
    <property type="match status" value="1"/>
</dbReference>
<dbReference type="Gene3D" id="2.130.10.10">
    <property type="entry name" value="YVTN repeat-like/Quinoprotein amine dehydrogenase"/>
    <property type="match status" value="2"/>
</dbReference>
<dbReference type="SUPFAM" id="SSF50969">
    <property type="entry name" value="YVTN repeat-like/Quinoprotein amine dehydrogenase"/>
    <property type="match status" value="1"/>
</dbReference>
<evidence type="ECO:0000256" key="2">
    <source>
        <dbReference type="ARBA" id="ARBA00022737"/>
    </source>
</evidence>
<reference evidence="4" key="1">
    <citation type="submission" date="2017-06" db="EMBL/GenBank/DDBJ databases">
        <title>Genome analysis of Fimbriiglobus ruber SP5, the first member of the order Planctomycetales with confirmed chitinolytic capability.</title>
        <authorList>
            <person name="Ravin N.V."/>
            <person name="Rakitin A.L."/>
            <person name="Ivanova A.A."/>
            <person name="Beletsky A.V."/>
            <person name="Kulichevskaya I.S."/>
            <person name="Mardanov A.V."/>
            <person name="Dedysh S.N."/>
        </authorList>
    </citation>
    <scope>NUCLEOTIDE SEQUENCE [LARGE SCALE GENOMIC DNA]</scope>
    <source>
        <strain evidence="4">SP5</strain>
    </source>
</reference>
<dbReference type="Proteomes" id="UP000214646">
    <property type="component" value="Unassembled WGS sequence"/>
</dbReference>
<evidence type="ECO:0000313" key="4">
    <source>
        <dbReference type="Proteomes" id="UP000214646"/>
    </source>
</evidence>
<dbReference type="AlphaFoldDB" id="A0A225DN13"/>
<dbReference type="InterPro" id="IPR015943">
    <property type="entry name" value="WD40/YVTN_repeat-like_dom_sf"/>
</dbReference>
<comment type="caution">
    <text evidence="3">The sequence shown here is derived from an EMBL/GenBank/DDBJ whole genome shotgun (WGS) entry which is preliminary data.</text>
</comment>
<dbReference type="SMART" id="SM00320">
    <property type="entry name" value="WD40"/>
    <property type="match status" value="3"/>
</dbReference>
<dbReference type="EMBL" id="NIDE01000009">
    <property type="protein sequence ID" value="OWK39958.1"/>
    <property type="molecule type" value="Genomic_DNA"/>
</dbReference>
<proteinExistence type="predicted"/>
<keyword evidence="1" id="KW-0853">WD repeat</keyword>
<dbReference type="InterPro" id="IPR001680">
    <property type="entry name" value="WD40_rpt"/>
</dbReference>
<keyword evidence="2" id="KW-0677">Repeat</keyword>
<evidence type="ECO:0000256" key="1">
    <source>
        <dbReference type="ARBA" id="ARBA00022574"/>
    </source>
</evidence>
<dbReference type="PANTHER" id="PTHR19848">
    <property type="entry name" value="WD40 REPEAT PROTEIN"/>
    <property type="match status" value="1"/>
</dbReference>
<sequence length="243" mass="25924">MNAVCLTADGRARAARLGGEVRTWTAPTAPPTRAVPPVAGVTATYWPLNFTEFLGDGTRLVYIGGDDRHVLHVADTDTGRGLLSLTGHTQPVRAIGVSADGRWIASAGWDAAADATESELKVWDASTGRERTSLTVTGTSPSCVAISPDGRYLAADGQPIRHGTPALRVWDMDSGRRVAELPEYSHAVTALAFSPDGRQIVAAGWSETHVCAISTDTWQVLYRRPGAGRRRGSLLPRVVIDSR</sequence>
<evidence type="ECO:0000313" key="3">
    <source>
        <dbReference type="EMBL" id="OWK39958.1"/>
    </source>
</evidence>
<protein>
    <submittedName>
        <fullName evidence="3">WD-40 repeat protein</fullName>
    </submittedName>
</protein>
<accession>A0A225DN13</accession>
<gene>
    <name evidence="3" type="ORF">FRUB_05848</name>
</gene>
<organism evidence="3 4">
    <name type="scientific">Fimbriiglobus ruber</name>
    <dbReference type="NCBI Taxonomy" id="1908690"/>
    <lineage>
        <taxon>Bacteria</taxon>
        <taxon>Pseudomonadati</taxon>
        <taxon>Planctomycetota</taxon>
        <taxon>Planctomycetia</taxon>
        <taxon>Gemmatales</taxon>
        <taxon>Gemmataceae</taxon>
        <taxon>Fimbriiglobus</taxon>
    </lineage>
</organism>
<name>A0A225DN13_9BACT</name>
<keyword evidence="4" id="KW-1185">Reference proteome</keyword>